<name>R0IGN6_EXST2</name>
<dbReference type="Proteomes" id="UP000016935">
    <property type="component" value="Unassembled WGS sequence"/>
</dbReference>
<protein>
    <submittedName>
        <fullName evidence="2">Uncharacterized protein</fullName>
    </submittedName>
</protein>
<evidence type="ECO:0000313" key="2">
    <source>
        <dbReference type="EMBL" id="EOA84146.1"/>
    </source>
</evidence>
<dbReference type="AlphaFoldDB" id="R0IGN6"/>
<dbReference type="RefSeq" id="XP_008028529.1">
    <property type="nucleotide sequence ID" value="XM_008030338.1"/>
</dbReference>
<reference evidence="2 3" key="2">
    <citation type="journal article" date="2013" name="PLoS Genet.">
        <title>Comparative genome structure, secondary metabolite, and effector coding capacity across Cochliobolus pathogens.</title>
        <authorList>
            <person name="Condon B.J."/>
            <person name="Leng Y."/>
            <person name="Wu D."/>
            <person name="Bushley K.E."/>
            <person name="Ohm R.A."/>
            <person name="Otillar R."/>
            <person name="Martin J."/>
            <person name="Schackwitz W."/>
            <person name="Grimwood J."/>
            <person name="MohdZainudin N."/>
            <person name="Xue C."/>
            <person name="Wang R."/>
            <person name="Manning V.A."/>
            <person name="Dhillon B."/>
            <person name="Tu Z.J."/>
            <person name="Steffenson B.J."/>
            <person name="Salamov A."/>
            <person name="Sun H."/>
            <person name="Lowry S."/>
            <person name="LaButti K."/>
            <person name="Han J."/>
            <person name="Copeland A."/>
            <person name="Lindquist E."/>
            <person name="Barry K."/>
            <person name="Schmutz J."/>
            <person name="Baker S.E."/>
            <person name="Ciuffetti L.M."/>
            <person name="Grigoriev I.V."/>
            <person name="Zhong S."/>
            <person name="Turgeon B.G."/>
        </authorList>
    </citation>
    <scope>NUCLEOTIDE SEQUENCE [LARGE SCALE GENOMIC DNA]</scope>
    <source>
        <strain evidence="3">28A</strain>
    </source>
</reference>
<feature type="region of interest" description="Disordered" evidence="1">
    <location>
        <begin position="52"/>
        <end position="74"/>
    </location>
</feature>
<dbReference type="HOGENOM" id="CLU_2689377_0_0_1"/>
<accession>R0IGN6</accession>
<keyword evidence="3" id="KW-1185">Reference proteome</keyword>
<sequence length="74" mass="8202">MEEWMGDAACRWRLVAHGIGKLSWGIRAAGSTRRNTSAKRLRLGAHASWRRFGGAKAQHRTAPTTRDRGVTGLM</sequence>
<gene>
    <name evidence="2" type="ORF">SETTUDRAFT_164410</name>
</gene>
<evidence type="ECO:0000256" key="1">
    <source>
        <dbReference type="SAM" id="MobiDB-lite"/>
    </source>
</evidence>
<organism evidence="2 3">
    <name type="scientific">Exserohilum turcicum (strain 28A)</name>
    <name type="common">Northern leaf blight fungus</name>
    <name type="synonym">Setosphaeria turcica</name>
    <dbReference type="NCBI Taxonomy" id="671987"/>
    <lineage>
        <taxon>Eukaryota</taxon>
        <taxon>Fungi</taxon>
        <taxon>Dikarya</taxon>
        <taxon>Ascomycota</taxon>
        <taxon>Pezizomycotina</taxon>
        <taxon>Dothideomycetes</taxon>
        <taxon>Pleosporomycetidae</taxon>
        <taxon>Pleosporales</taxon>
        <taxon>Pleosporineae</taxon>
        <taxon>Pleosporaceae</taxon>
        <taxon>Exserohilum</taxon>
    </lineage>
</organism>
<dbReference type="GeneID" id="19399123"/>
<evidence type="ECO:0000313" key="3">
    <source>
        <dbReference type="Proteomes" id="UP000016935"/>
    </source>
</evidence>
<proteinExistence type="predicted"/>
<feature type="compositionally biased region" description="Basic and acidic residues" evidence="1">
    <location>
        <begin position="65"/>
        <end position="74"/>
    </location>
</feature>
<reference evidence="2 3" key="1">
    <citation type="journal article" date="2012" name="PLoS Pathog.">
        <title>Diverse lifestyles and strategies of plant pathogenesis encoded in the genomes of eighteen Dothideomycetes fungi.</title>
        <authorList>
            <person name="Ohm R.A."/>
            <person name="Feau N."/>
            <person name="Henrissat B."/>
            <person name="Schoch C.L."/>
            <person name="Horwitz B.A."/>
            <person name="Barry K.W."/>
            <person name="Condon B.J."/>
            <person name="Copeland A.C."/>
            <person name="Dhillon B."/>
            <person name="Glaser F."/>
            <person name="Hesse C.N."/>
            <person name="Kosti I."/>
            <person name="LaButti K."/>
            <person name="Lindquist E.A."/>
            <person name="Lucas S."/>
            <person name="Salamov A.A."/>
            <person name="Bradshaw R.E."/>
            <person name="Ciuffetti L."/>
            <person name="Hamelin R.C."/>
            <person name="Kema G.H.J."/>
            <person name="Lawrence C."/>
            <person name="Scott J.A."/>
            <person name="Spatafora J.W."/>
            <person name="Turgeon B.G."/>
            <person name="de Wit P.J.G.M."/>
            <person name="Zhong S."/>
            <person name="Goodwin S.B."/>
            <person name="Grigoriev I.V."/>
        </authorList>
    </citation>
    <scope>NUCLEOTIDE SEQUENCE [LARGE SCALE GENOMIC DNA]</scope>
    <source>
        <strain evidence="3">28A</strain>
    </source>
</reference>
<dbReference type="EMBL" id="KB908814">
    <property type="protein sequence ID" value="EOA84146.1"/>
    <property type="molecule type" value="Genomic_DNA"/>
</dbReference>